<feature type="domain" description="S1 motif" evidence="11">
    <location>
        <begin position="393"/>
        <end position="467"/>
    </location>
</feature>
<name>A0A6M0H5R9_9CLOT</name>
<dbReference type="Proteomes" id="UP000481872">
    <property type="component" value="Unassembled WGS sequence"/>
</dbReference>
<dbReference type="PROSITE" id="PS50126">
    <property type="entry name" value="S1"/>
    <property type="match status" value="1"/>
</dbReference>
<evidence type="ECO:0000256" key="5">
    <source>
        <dbReference type="ARBA" id="ARBA00022989"/>
    </source>
</evidence>
<keyword evidence="2" id="KW-1003">Cell membrane</keyword>
<reference evidence="12 13" key="1">
    <citation type="submission" date="2020-02" db="EMBL/GenBank/DDBJ databases">
        <title>Genome assembly of a novel Clostridium senegalense strain.</title>
        <authorList>
            <person name="Gupta T.B."/>
            <person name="Jauregui R."/>
            <person name="Maclean P."/>
            <person name="Nawarathana A."/>
            <person name="Brightwell G."/>
        </authorList>
    </citation>
    <scope>NUCLEOTIDE SEQUENCE [LARGE SCALE GENOMIC DNA]</scope>
    <source>
        <strain evidence="12 13">AGRFS4</strain>
    </source>
</reference>
<dbReference type="GO" id="GO:0003676">
    <property type="term" value="F:nucleic acid binding"/>
    <property type="evidence" value="ECO:0007669"/>
    <property type="project" value="InterPro"/>
</dbReference>
<accession>A0A6M0H5R9</accession>
<protein>
    <recommendedName>
        <fullName evidence="14">Methyl-accepting chemotaxis protein</fullName>
    </recommendedName>
</protein>
<dbReference type="SUPFAM" id="SSF103190">
    <property type="entry name" value="Sensory domain-like"/>
    <property type="match status" value="1"/>
</dbReference>
<keyword evidence="13" id="KW-1185">Reference proteome</keyword>
<dbReference type="InterPro" id="IPR003029">
    <property type="entry name" value="S1_domain"/>
</dbReference>
<dbReference type="SMART" id="SM00283">
    <property type="entry name" value="MA"/>
    <property type="match status" value="1"/>
</dbReference>
<evidence type="ECO:0008006" key="14">
    <source>
        <dbReference type="Google" id="ProtNLM"/>
    </source>
</evidence>
<organism evidence="12 13">
    <name type="scientific">Clostridium senegalense</name>
    <dbReference type="NCBI Taxonomy" id="1465809"/>
    <lineage>
        <taxon>Bacteria</taxon>
        <taxon>Bacillati</taxon>
        <taxon>Bacillota</taxon>
        <taxon>Clostridia</taxon>
        <taxon>Eubacteriales</taxon>
        <taxon>Clostridiaceae</taxon>
        <taxon>Clostridium</taxon>
    </lineage>
</organism>
<feature type="transmembrane region" description="Helical" evidence="9">
    <location>
        <begin position="12"/>
        <end position="32"/>
    </location>
</feature>
<evidence type="ECO:0000259" key="11">
    <source>
        <dbReference type="PROSITE" id="PS50126"/>
    </source>
</evidence>
<dbReference type="CDD" id="cd18773">
    <property type="entry name" value="PDC1_HK_sensor"/>
    <property type="match status" value="1"/>
</dbReference>
<keyword evidence="7 8" id="KW-0807">Transducer</keyword>
<evidence type="ECO:0000256" key="2">
    <source>
        <dbReference type="ARBA" id="ARBA00022475"/>
    </source>
</evidence>
<dbReference type="Gene3D" id="3.30.450.20">
    <property type="entry name" value="PAS domain"/>
    <property type="match status" value="2"/>
</dbReference>
<gene>
    <name evidence="12" type="ORF">G3M99_10175</name>
</gene>
<feature type="domain" description="Methyl-accepting transducer" evidence="10">
    <location>
        <begin position="377"/>
        <end position="634"/>
    </location>
</feature>
<dbReference type="GO" id="GO:0006935">
    <property type="term" value="P:chemotaxis"/>
    <property type="evidence" value="ECO:0007669"/>
    <property type="project" value="UniProtKB-KW"/>
</dbReference>
<dbReference type="PANTHER" id="PTHR32089:SF114">
    <property type="entry name" value="METHYL-ACCEPTING CHEMOTAXIS PROTEIN MCPB"/>
    <property type="match status" value="1"/>
</dbReference>
<dbReference type="SUPFAM" id="SSF58104">
    <property type="entry name" value="Methyl-accepting chemotaxis protein (MCP) signaling domain"/>
    <property type="match status" value="1"/>
</dbReference>
<evidence type="ECO:0000259" key="10">
    <source>
        <dbReference type="PROSITE" id="PS50111"/>
    </source>
</evidence>
<evidence type="ECO:0000313" key="12">
    <source>
        <dbReference type="EMBL" id="NEU05211.1"/>
    </source>
</evidence>
<dbReference type="Gene3D" id="6.10.340.10">
    <property type="match status" value="1"/>
</dbReference>
<dbReference type="GO" id="GO:0007165">
    <property type="term" value="P:signal transduction"/>
    <property type="evidence" value="ECO:0007669"/>
    <property type="project" value="UniProtKB-KW"/>
</dbReference>
<comment type="subcellular location">
    <subcellularLocation>
        <location evidence="1">Cell membrane</location>
        <topology evidence="1">Multi-pass membrane protein</topology>
    </subcellularLocation>
</comment>
<evidence type="ECO:0000256" key="9">
    <source>
        <dbReference type="SAM" id="Phobius"/>
    </source>
</evidence>
<dbReference type="Pfam" id="PF02743">
    <property type="entry name" value="dCache_1"/>
    <property type="match status" value="1"/>
</dbReference>
<proteinExistence type="predicted"/>
<keyword evidence="6 9" id="KW-0472">Membrane</keyword>
<evidence type="ECO:0000256" key="3">
    <source>
        <dbReference type="ARBA" id="ARBA00022500"/>
    </source>
</evidence>
<dbReference type="GO" id="GO:0005886">
    <property type="term" value="C:plasma membrane"/>
    <property type="evidence" value="ECO:0007669"/>
    <property type="project" value="UniProtKB-SubCell"/>
</dbReference>
<feature type="transmembrane region" description="Helical" evidence="9">
    <location>
        <begin position="283"/>
        <end position="302"/>
    </location>
</feature>
<dbReference type="Pfam" id="PF00015">
    <property type="entry name" value="MCPsignal"/>
    <property type="match status" value="1"/>
</dbReference>
<dbReference type="InterPro" id="IPR004089">
    <property type="entry name" value="MCPsignal_dom"/>
</dbReference>
<evidence type="ECO:0000256" key="4">
    <source>
        <dbReference type="ARBA" id="ARBA00022692"/>
    </source>
</evidence>
<dbReference type="RefSeq" id="WP_199870083.1">
    <property type="nucleotide sequence ID" value="NZ_JAAGPU010000017.1"/>
</dbReference>
<dbReference type="PROSITE" id="PS50111">
    <property type="entry name" value="CHEMOTAXIS_TRANSDUC_2"/>
    <property type="match status" value="1"/>
</dbReference>
<sequence>MRKKKIRTLKTELIVMVILTSIIPICLLGLGLNKAQYSASKTVFINETYKNILSVEKEIETLVLKNTEFIEILSQDPYIIDSFKEDSFKEKTLKVFKSIKDNNENVSSVYMGSIKGETLLYPKKELSNYDPRTRQWYIDAQNSESIAITPPYLDAFTSTNIITISKKVTNEKGEIQGALAIDIQLSKLSQIVSNCKIGNNGFLIVAYNDDNIIASSKEEFLMKSLSQESYGENLKSIKDESTINLNGENYTVKKLENKNTNYSLYGFISNDDIYKLTLSNIKFTIIITMLIFIIAIILTVIFSRKITKASKIIVDVLYNCKNGNFKEKIDTSKIDNKEFLDIANGTNMMIEDIVLLLNNAFNTSKEVYDKSNELTSISQESDNISSNIAQAMGEISKGAIEQSSSLEKTVNLSLELGDRVKASVEYSQEVITKSNNTMDSVKKGKQVIAQLKDMQNDITKNIELTVERSKILQDNSQKINIILDTIKSITSRTNLLALNASIEAARAGESGKGFAVVAEEIRKLAEQSSQSASEIESIIKLNINDIDKVVKDINNTNITINKGNENVESTFEVFTNINMEISNLKTLINQVNDNLKQINVTKNEFIENIQSISAVSEESAAATEEVSAATDEQNIKMKTLLNYSEELKNISKKLHEIIEQFEI</sequence>
<keyword evidence="3" id="KW-0145">Chemotaxis</keyword>
<evidence type="ECO:0000256" key="6">
    <source>
        <dbReference type="ARBA" id="ARBA00023136"/>
    </source>
</evidence>
<evidence type="ECO:0000256" key="1">
    <source>
        <dbReference type="ARBA" id="ARBA00004651"/>
    </source>
</evidence>
<evidence type="ECO:0000256" key="7">
    <source>
        <dbReference type="ARBA" id="ARBA00023224"/>
    </source>
</evidence>
<dbReference type="InterPro" id="IPR029151">
    <property type="entry name" value="Sensor-like_sf"/>
</dbReference>
<evidence type="ECO:0000313" key="13">
    <source>
        <dbReference type="Proteomes" id="UP000481872"/>
    </source>
</evidence>
<comment type="caution">
    <text evidence="12">The sequence shown here is derived from an EMBL/GenBank/DDBJ whole genome shotgun (WGS) entry which is preliminary data.</text>
</comment>
<evidence type="ECO:0000256" key="8">
    <source>
        <dbReference type="PROSITE-ProRule" id="PRU00284"/>
    </source>
</evidence>
<keyword evidence="5 9" id="KW-1133">Transmembrane helix</keyword>
<dbReference type="Gene3D" id="1.10.287.950">
    <property type="entry name" value="Methyl-accepting chemotaxis protein"/>
    <property type="match status" value="1"/>
</dbReference>
<keyword evidence="4 9" id="KW-0812">Transmembrane</keyword>
<dbReference type="PANTHER" id="PTHR32089">
    <property type="entry name" value="METHYL-ACCEPTING CHEMOTAXIS PROTEIN MCPB"/>
    <property type="match status" value="1"/>
</dbReference>
<dbReference type="InterPro" id="IPR033479">
    <property type="entry name" value="dCache_1"/>
</dbReference>
<dbReference type="EMBL" id="JAAGPU010000017">
    <property type="protein sequence ID" value="NEU05211.1"/>
    <property type="molecule type" value="Genomic_DNA"/>
</dbReference>
<dbReference type="AlphaFoldDB" id="A0A6M0H5R9"/>